<sequence length="66" mass="7303">MMQIFLVGCCSIFMRPTSTAEPSTACHLWGGGALQQQQQHGGALILANAHIRASRAHHQGRFRETW</sequence>
<keyword evidence="1" id="KW-0732">Signal</keyword>
<name>A0A2M3ZXE5_9DIPT</name>
<feature type="signal peptide" evidence="1">
    <location>
        <begin position="1"/>
        <end position="20"/>
    </location>
</feature>
<dbReference type="EMBL" id="GGFM01012486">
    <property type="protein sequence ID" value="MBW33237.1"/>
    <property type="molecule type" value="Transcribed_RNA"/>
</dbReference>
<accession>A0A2M3ZXE5</accession>
<reference evidence="2" key="1">
    <citation type="submission" date="2018-01" db="EMBL/GenBank/DDBJ databases">
        <title>An insight into the sialome of Amazonian anophelines.</title>
        <authorList>
            <person name="Ribeiro J.M."/>
            <person name="Scarpassa V."/>
            <person name="Calvo E."/>
        </authorList>
    </citation>
    <scope>NUCLEOTIDE SEQUENCE</scope>
    <source>
        <tissue evidence="2">Salivary glands</tissue>
    </source>
</reference>
<feature type="chain" id="PRO_5014785631" evidence="1">
    <location>
        <begin position="21"/>
        <end position="66"/>
    </location>
</feature>
<dbReference type="AlphaFoldDB" id="A0A2M3ZXE5"/>
<protein>
    <submittedName>
        <fullName evidence="2">Putative secreted peptide</fullName>
    </submittedName>
</protein>
<evidence type="ECO:0000256" key="1">
    <source>
        <dbReference type="SAM" id="SignalP"/>
    </source>
</evidence>
<organism evidence="2">
    <name type="scientific">Anopheles braziliensis</name>
    <dbReference type="NCBI Taxonomy" id="58242"/>
    <lineage>
        <taxon>Eukaryota</taxon>
        <taxon>Metazoa</taxon>
        <taxon>Ecdysozoa</taxon>
        <taxon>Arthropoda</taxon>
        <taxon>Hexapoda</taxon>
        <taxon>Insecta</taxon>
        <taxon>Pterygota</taxon>
        <taxon>Neoptera</taxon>
        <taxon>Endopterygota</taxon>
        <taxon>Diptera</taxon>
        <taxon>Nematocera</taxon>
        <taxon>Culicoidea</taxon>
        <taxon>Culicidae</taxon>
        <taxon>Anophelinae</taxon>
        <taxon>Anopheles</taxon>
    </lineage>
</organism>
<proteinExistence type="predicted"/>
<evidence type="ECO:0000313" key="2">
    <source>
        <dbReference type="EMBL" id="MBW33237.1"/>
    </source>
</evidence>